<dbReference type="Proteomes" id="UP000002608">
    <property type="component" value="Chromosome"/>
</dbReference>
<accession>A8HAB8</accession>
<feature type="transmembrane region" description="Helical" evidence="1">
    <location>
        <begin position="34"/>
        <end position="56"/>
    </location>
</feature>
<evidence type="ECO:0000256" key="1">
    <source>
        <dbReference type="SAM" id="Phobius"/>
    </source>
</evidence>
<dbReference type="KEGG" id="spl:Spea_4195"/>
<proteinExistence type="predicted"/>
<keyword evidence="1" id="KW-1133">Transmembrane helix</keyword>
<dbReference type="EMBL" id="CP000851">
    <property type="protein sequence ID" value="ABV89505.1"/>
    <property type="molecule type" value="Genomic_DNA"/>
</dbReference>
<dbReference type="eggNOG" id="ENOG503259Q">
    <property type="taxonomic scope" value="Bacteria"/>
</dbReference>
<keyword evidence="1" id="KW-0472">Membrane</keyword>
<protein>
    <recommendedName>
        <fullName evidence="4">Transmembrane protein</fullName>
    </recommendedName>
</protein>
<feature type="transmembrane region" description="Helical" evidence="1">
    <location>
        <begin position="12"/>
        <end position="28"/>
    </location>
</feature>
<evidence type="ECO:0000313" key="3">
    <source>
        <dbReference type="Proteomes" id="UP000002608"/>
    </source>
</evidence>
<evidence type="ECO:0008006" key="4">
    <source>
        <dbReference type="Google" id="ProtNLM"/>
    </source>
</evidence>
<dbReference type="AlphaFoldDB" id="A8HAB8"/>
<name>A8HAB8_SHEPA</name>
<reference evidence="2 3" key="1">
    <citation type="submission" date="2007-10" db="EMBL/GenBank/DDBJ databases">
        <title>Complete sequence of Shewanella pealeana ATCC 700345.</title>
        <authorList>
            <consortium name="US DOE Joint Genome Institute"/>
            <person name="Copeland A."/>
            <person name="Lucas S."/>
            <person name="Lapidus A."/>
            <person name="Barry K."/>
            <person name="Glavina del Rio T."/>
            <person name="Dalin E."/>
            <person name="Tice H."/>
            <person name="Pitluck S."/>
            <person name="Chertkov O."/>
            <person name="Brettin T."/>
            <person name="Bruce D."/>
            <person name="Detter J.C."/>
            <person name="Han C."/>
            <person name="Schmutz J."/>
            <person name="Larimer F."/>
            <person name="Land M."/>
            <person name="Hauser L."/>
            <person name="Kyrpides N."/>
            <person name="Kim E."/>
            <person name="Zhao J.-S.Z."/>
            <person name="Manno D."/>
            <person name="Hawari J."/>
            <person name="Richardson P."/>
        </authorList>
    </citation>
    <scope>NUCLEOTIDE SEQUENCE [LARGE SCALE GENOMIC DNA]</scope>
    <source>
        <strain evidence="3">ATCC 700345 / ANG-SQ1</strain>
    </source>
</reference>
<sequence length="60" mass="6836">MSSRKAPYKLLSLGYLIPSWGLLFWLNFSTEPSLFGHFIAIPSLFMMTGYCAYLIARKGE</sequence>
<evidence type="ECO:0000313" key="2">
    <source>
        <dbReference type="EMBL" id="ABV89505.1"/>
    </source>
</evidence>
<dbReference type="OrthoDB" id="6269840at2"/>
<keyword evidence="1" id="KW-0812">Transmembrane</keyword>
<keyword evidence="3" id="KW-1185">Reference proteome</keyword>
<dbReference type="HOGENOM" id="CLU_2939261_0_0_6"/>
<gene>
    <name evidence="2" type="ordered locus">Spea_4195</name>
</gene>
<organism evidence="2 3">
    <name type="scientific">Shewanella pealeana (strain ATCC 700345 / ANG-SQ1)</name>
    <dbReference type="NCBI Taxonomy" id="398579"/>
    <lineage>
        <taxon>Bacteria</taxon>
        <taxon>Pseudomonadati</taxon>
        <taxon>Pseudomonadota</taxon>
        <taxon>Gammaproteobacteria</taxon>
        <taxon>Alteromonadales</taxon>
        <taxon>Shewanellaceae</taxon>
        <taxon>Shewanella</taxon>
    </lineage>
</organism>